<evidence type="ECO:0000313" key="9">
    <source>
        <dbReference type="EMBL" id="VDP02738.1"/>
    </source>
</evidence>
<keyword evidence="4 7" id="KW-0812">Transmembrane</keyword>
<evidence type="ECO:0000313" key="11">
    <source>
        <dbReference type="WBParaSite" id="SBAD_0000408101-mRNA-1"/>
    </source>
</evidence>
<evidence type="ECO:0000259" key="8">
    <source>
        <dbReference type="PROSITE" id="PS50850"/>
    </source>
</evidence>
<feature type="transmembrane region" description="Helical" evidence="7">
    <location>
        <begin position="75"/>
        <end position="102"/>
    </location>
</feature>
<dbReference type="WBParaSite" id="SBAD_0000408101-mRNA-1">
    <property type="protein sequence ID" value="SBAD_0000408101-mRNA-1"/>
    <property type="gene ID" value="SBAD_0000408101"/>
</dbReference>
<dbReference type="InterPro" id="IPR005828">
    <property type="entry name" value="MFS_sugar_transport-like"/>
</dbReference>
<feature type="transmembrane region" description="Helical" evidence="7">
    <location>
        <begin position="359"/>
        <end position="382"/>
    </location>
</feature>
<name>A0A183IJW1_9BILA</name>
<reference evidence="11" key="1">
    <citation type="submission" date="2016-06" db="UniProtKB">
        <authorList>
            <consortium name="WormBaseParasite"/>
        </authorList>
    </citation>
    <scope>IDENTIFICATION</scope>
</reference>
<keyword evidence="10" id="KW-1185">Reference proteome</keyword>
<dbReference type="AlphaFoldDB" id="A0A183IJW1"/>
<keyword evidence="6 7" id="KW-0472">Membrane</keyword>
<dbReference type="PROSITE" id="PS00216">
    <property type="entry name" value="SUGAR_TRANSPORT_1"/>
    <property type="match status" value="1"/>
</dbReference>
<accession>A0A183IJW1</accession>
<evidence type="ECO:0000256" key="7">
    <source>
        <dbReference type="SAM" id="Phobius"/>
    </source>
</evidence>
<dbReference type="GO" id="GO:0016324">
    <property type="term" value="C:apical plasma membrane"/>
    <property type="evidence" value="ECO:0007669"/>
    <property type="project" value="TreeGrafter"/>
</dbReference>
<dbReference type="InterPro" id="IPR003663">
    <property type="entry name" value="Sugar/inositol_transpt"/>
</dbReference>
<evidence type="ECO:0000256" key="6">
    <source>
        <dbReference type="ARBA" id="ARBA00023136"/>
    </source>
</evidence>
<feature type="transmembrane region" description="Helical" evidence="7">
    <location>
        <begin position="202"/>
        <end position="225"/>
    </location>
</feature>
<evidence type="ECO:0000256" key="3">
    <source>
        <dbReference type="ARBA" id="ARBA00022448"/>
    </source>
</evidence>
<protein>
    <submittedName>
        <fullName evidence="11">MFS domain-containing protein</fullName>
    </submittedName>
</protein>
<dbReference type="Gene3D" id="1.20.1250.20">
    <property type="entry name" value="MFS general substrate transporter like domains"/>
    <property type="match status" value="3"/>
</dbReference>
<gene>
    <name evidence="9" type="ORF">SBAD_LOCUS3903</name>
</gene>
<reference evidence="9 10" key="2">
    <citation type="submission" date="2018-11" db="EMBL/GenBank/DDBJ databases">
        <authorList>
            <consortium name="Pathogen Informatics"/>
        </authorList>
    </citation>
    <scope>NUCLEOTIDE SEQUENCE [LARGE SCALE GENOMIC DNA]</scope>
</reference>
<feature type="transmembrane region" description="Helical" evidence="7">
    <location>
        <begin position="335"/>
        <end position="352"/>
    </location>
</feature>
<feature type="transmembrane region" description="Helical" evidence="7">
    <location>
        <begin position="231"/>
        <end position="251"/>
    </location>
</feature>
<dbReference type="PANTHER" id="PTHR48020">
    <property type="entry name" value="PROTON MYO-INOSITOL COTRANSPORTER"/>
    <property type="match status" value="1"/>
</dbReference>
<dbReference type="GO" id="GO:0005366">
    <property type="term" value="F:myo-inositol:proton symporter activity"/>
    <property type="evidence" value="ECO:0007669"/>
    <property type="project" value="TreeGrafter"/>
</dbReference>
<feature type="transmembrane region" description="Helical" evidence="7">
    <location>
        <begin position="568"/>
        <end position="586"/>
    </location>
</feature>
<dbReference type="PANTHER" id="PTHR48020:SF12">
    <property type="entry name" value="PROTON MYO-INOSITOL COTRANSPORTER"/>
    <property type="match status" value="1"/>
</dbReference>
<organism evidence="11">
    <name type="scientific">Soboliphyme baturini</name>
    <dbReference type="NCBI Taxonomy" id="241478"/>
    <lineage>
        <taxon>Eukaryota</taxon>
        <taxon>Metazoa</taxon>
        <taxon>Ecdysozoa</taxon>
        <taxon>Nematoda</taxon>
        <taxon>Enoplea</taxon>
        <taxon>Dorylaimia</taxon>
        <taxon>Dioctophymatida</taxon>
        <taxon>Dioctophymatoidea</taxon>
        <taxon>Soboliphymatidae</taxon>
        <taxon>Soboliphyme</taxon>
    </lineage>
</organism>
<dbReference type="InterPro" id="IPR036259">
    <property type="entry name" value="MFS_trans_sf"/>
</dbReference>
<evidence type="ECO:0000256" key="1">
    <source>
        <dbReference type="ARBA" id="ARBA00004141"/>
    </source>
</evidence>
<proteinExistence type="inferred from homology"/>
<dbReference type="InterPro" id="IPR020846">
    <property type="entry name" value="MFS_dom"/>
</dbReference>
<evidence type="ECO:0000256" key="2">
    <source>
        <dbReference type="ARBA" id="ARBA00010992"/>
    </source>
</evidence>
<dbReference type="Pfam" id="PF00083">
    <property type="entry name" value="Sugar_tr"/>
    <property type="match status" value="3"/>
</dbReference>
<keyword evidence="5 7" id="KW-1133">Transmembrane helix</keyword>
<keyword evidence="3" id="KW-0813">Transport</keyword>
<feature type="transmembrane region" description="Helical" evidence="7">
    <location>
        <begin position="488"/>
        <end position="510"/>
    </location>
</feature>
<dbReference type="InterPro" id="IPR050814">
    <property type="entry name" value="Myo-inositol_Transporter"/>
</dbReference>
<comment type="similarity">
    <text evidence="2">Belongs to the major facilitator superfamily. Sugar transporter (TC 2.A.1.1) family.</text>
</comment>
<feature type="transmembrane region" description="Helical" evidence="7">
    <location>
        <begin position="143"/>
        <end position="162"/>
    </location>
</feature>
<feature type="transmembrane region" description="Helical" evidence="7">
    <location>
        <begin position="531"/>
        <end position="556"/>
    </location>
</feature>
<dbReference type="PRINTS" id="PR00171">
    <property type="entry name" value="SUGRTRNSPORT"/>
</dbReference>
<dbReference type="Proteomes" id="UP000270296">
    <property type="component" value="Unassembled WGS sequence"/>
</dbReference>
<sequence length="611" mass="68352">MAKTGNGKLCGFDEENVGFEKGVHSSVLHERYFLDVTVLPTADDPCVTSNVEGLKATDVRFKKQTANLGLTWRTVYITSTVVVSGFLLGYCCGVISGAMLIIKTRLRLPNHWQELMVSGTVGAAALSTISSGYMIERFGRKRMIIISTIFFIVGSTVMAASSNKEQFFAGRIIVGLAVGITSCVTPVYVAEITPPLVRGRMLVSYQLMITSGFFCAALLSAAFSYIENDDINWRLMVGFLVGPSISQLFFLQSVPESPRWLAVHGQKHEAERVMMMLNDDSNRSQISAQMDVKQMVEDYMKIRNLRRTKPFRYYSATIIQSGGIQSLTVSMWMTSIAYGVNFLCTIISMFLINRLGRRLLLLYSTFGVLLSCFLMGTGFVLISADSALGKYNETLNSTETLGFDDRCAGLGCDACSYMDQCGYCYIEGGNMNYLGACVAISDQIDEVNRLFYALYGRCALNQTVFDGEQQFLRTEQDAVFNMGYCITAYSWLPIFAMVIYLCSFAVGKFISCNYNAKPILLIYLLEFYPNWARAVGCSISSFINWSFNILISFTFLTLNREITRQGSFFLYGGICIIGYAFFYVVFPETNGLRVEEVENEFDSSWVFAKPW</sequence>
<comment type="subcellular location">
    <subcellularLocation>
        <location evidence="1">Membrane</location>
        <topology evidence="1">Multi-pass membrane protein</topology>
    </subcellularLocation>
</comment>
<dbReference type="EMBL" id="UZAM01008013">
    <property type="protein sequence ID" value="VDP02738.1"/>
    <property type="molecule type" value="Genomic_DNA"/>
</dbReference>
<evidence type="ECO:0000256" key="5">
    <source>
        <dbReference type="ARBA" id="ARBA00022989"/>
    </source>
</evidence>
<dbReference type="PROSITE" id="PS50850">
    <property type="entry name" value="MFS"/>
    <property type="match status" value="1"/>
</dbReference>
<dbReference type="PROSITE" id="PS00217">
    <property type="entry name" value="SUGAR_TRANSPORT_2"/>
    <property type="match status" value="1"/>
</dbReference>
<dbReference type="InterPro" id="IPR005829">
    <property type="entry name" value="Sugar_transporter_CS"/>
</dbReference>
<feature type="domain" description="Major facilitator superfamily (MFS) profile" evidence="8">
    <location>
        <begin position="77"/>
        <end position="590"/>
    </location>
</feature>
<evidence type="ECO:0000313" key="10">
    <source>
        <dbReference type="Proteomes" id="UP000270296"/>
    </source>
</evidence>
<dbReference type="SUPFAM" id="SSF103473">
    <property type="entry name" value="MFS general substrate transporter"/>
    <property type="match status" value="2"/>
</dbReference>
<feature type="transmembrane region" description="Helical" evidence="7">
    <location>
        <begin position="168"/>
        <end position="190"/>
    </location>
</feature>
<dbReference type="OrthoDB" id="6339427at2759"/>
<evidence type="ECO:0000256" key="4">
    <source>
        <dbReference type="ARBA" id="ARBA00022692"/>
    </source>
</evidence>